<sequence>MSSTTQSSVRLIEIFSAIQGEGYQVGTRQLFIRFALCGWRCYFCDRAYTWSVPEVCCVEQTPGERILKFTRIQYLRGRCLNELKS</sequence>
<dbReference type="InterPro" id="IPR013785">
    <property type="entry name" value="Aldolase_TIM"/>
</dbReference>
<keyword evidence="1" id="KW-0479">Metal-binding</keyword>
<evidence type="ECO:0008006" key="3">
    <source>
        <dbReference type="Google" id="ProtNLM"/>
    </source>
</evidence>
<proteinExistence type="predicted"/>
<dbReference type="Gene3D" id="3.20.20.70">
    <property type="entry name" value="Aldolase class I"/>
    <property type="match status" value="1"/>
</dbReference>
<dbReference type="GO" id="GO:0051539">
    <property type="term" value="F:4 iron, 4 sulfur cluster binding"/>
    <property type="evidence" value="ECO:0007669"/>
    <property type="project" value="UniProtKB-KW"/>
</dbReference>
<name>A0A6B3NCB3_9CYAN</name>
<dbReference type="PANTHER" id="PTHR42836:SF1">
    <property type="entry name" value="7-CARBOXY-7-DEAZAGUANINE SYNTHASE"/>
    <property type="match status" value="1"/>
</dbReference>
<accession>A0A6B3NCB3</accession>
<organism evidence="2">
    <name type="scientific">Symploca sp. SIO1C4</name>
    <dbReference type="NCBI Taxonomy" id="2607765"/>
    <lineage>
        <taxon>Bacteria</taxon>
        <taxon>Bacillati</taxon>
        <taxon>Cyanobacteriota</taxon>
        <taxon>Cyanophyceae</taxon>
        <taxon>Coleofasciculales</taxon>
        <taxon>Coleofasciculaceae</taxon>
        <taxon>Symploca</taxon>
    </lineage>
</organism>
<keyword evidence="1" id="KW-0408">Iron</keyword>
<evidence type="ECO:0000313" key="2">
    <source>
        <dbReference type="EMBL" id="NER28242.1"/>
    </source>
</evidence>
<dbReference type="EMBL" id="JAAHFQ010000188">
    <property type="protein sequence ID" value="NER28242.1"/>
    <property type="molecule type" value="Genomic_DNA"/>
</dbReference>
<evidence type="ECO:0000256" key="1">
    <source>
        <dbReference type="ARBA" id="ARBA00022485"/>
    </source>
</evidence>
<reference evidence="2" key="1">
    <citation type="submission" date="2019-11" db="EMBL/GenBank/DDBJ databases">
        <title>Genomic insights into an expanded diversity of filamentous marine cyanobacteria reveals the extraordinary biosynthetic potential of Moorea and Okeania.</title>
        <authorList>
            <person name="Ferreira Leao T."/>
            <person name="Wang M."/>
            <person name="Moss N."/>
            <person name="Da Silva R."/>
            <person name="Sanders J."/>
            <person name="Nurk S."/>
            <person name="Gurevich A."/>
            <person name="Humphrey G."/>
            <person name="Reher R."/>
            <person name="Zhu Q."/>
            <person name="Belda-Ferre P."/>
            <person name="Glukhov E."/>
            <person name="Rex R."/>
            <person name="Dorrestein P.C."/>
            <person name="Knight R."/>
            <person name="Pevzner P."/>
            <person name="Gerwick W.H."/>
            <person name="Gerwick L."/>
        </authorList>
    </citation>
    <scope>NUCLEOTIDE SEQUENCE</scope>
    <source>
        <strain evidence="2">SIO1C4</strain>
    </source>
</reference>
<keyword evidence="1" id="KW-0411">Iron-sulfur</keyword>
<dbReference type="PANTHER" id="PTHR42836">
    <property type="entry name" value="7-CARBOXY-7-DEAZAGUANINE SYNTHASE"/>
    <property type="match status" value="1"/>
</dbReference>
<comment type="caution">
    <text evidence="2">The sequence shown here is derived from an EMBL/GenBank/DDBJ whole genome shotgun (WGS) entry which is preliminary data.</text>
</comment>
<dbReference type="AlphaFoldDB" id="A0A6B3NCB3"/>
<keyword evidence="1" id="KW-0004">4Fe-4S</keyword>
<gene>
    <name evidence="2" type="ORF">F6J89_11560</name>
</gene>
<protein>
    <recommendedName>
        <fullName evidence="3">7-carboxy-7-deazaguanine synthase QueE</fullName>
    </recommendedName>
</protein>